<feature type="region of interest" description="Disordered" evidence="5">
    <location>
        <begin position="1772"/>
        <end position="1794"/>
    </location>
</feature>
<protein>
    <recommendedName>
        <fullName evidence="10">Ubiquitinyl hydrolase 1</fullName>
    </recommendedName>
</protein>
<dbReference type="InterPro" id="IPR000626">
    <property type="entry name" value="Ubiquitin-like_dom"/>
</dbReference>
<evidence type="ECO:0000313" key="9">
    <source>
        <dbReference type="Proteomes" id="UP000007264"/>
    </source>
</evidence>
<name>I0Z2X7_COCSC</name>
<evidence type="ECO:0000256" key="2">
    <source>
        <dbReference type="ARBA" id="ARBA00022670"/>
    </source>
</evidence>
<dbReference type="Proteomes" id="UP000007264">
    <property type="component" value="Unassembled WGS sequence"/>
</dbReference>
<proteinExistence type="inferred from homology"/>
<organism evidence="8 9">
    <name type="scientific">Coccomyxa subellipsoidea (strain C-169)</name>
    <name type="common">Green microalga</name>
    <dbReference type="NCBI Taxonomy" id="574566"/>
    <lineage>
        <taxon>Eukaryota</taxon>
        <taxon>Viridiplantae</taxon>
        <taxon>Chlorophyta</taxon>
        <taxon>core chlorophytes</taxon>
        <taxon>Trebouxiophyceae</taxon>
        <taxon>Trebouxiophyceae incertae sedis</taxon>
        <taxon>Coccomyxaceae</taxon>
        <taxon>Coccomyxa</taxon>
        <taxon>Coccomyxa subellipsoidea</taxon>
    </lineage>
</organism>
<dbReference type="InterPro" id="IPR028889">
    <property type="entry name" value="USP"/>
</dbReference>
<feature type="compositionally biased region" description="Polar residues" evidence="5">
    <location>
        <begin position="30"/>
        <end position="44"/>
    </location>
</feature>
<dbReference type="RefSeq" id="XP_005649540.1">
    <property type="nucleotide sequence ID" value="XM_005649483.1"/>
</dbReference>
<dbReference type="STRING" id="574566.I0Z2X7"/>
<dbReference type="PANTHER" id="PTHR24006:SF827">
    <property type="entry name" value="UBIQUITIN CARBOXYL-TERMINAL HYDROLASE 34"/>
    <property type="match status" value="1"/>
</dbReference>
<feature type="compositionally biased region" description="Polar residues" evidence="5">
    <location>
        <begin position="1920"/>
        <end position="1931"/>
    </location>
</feature>
<comment type="caution">
    <text evidence="8">The sequence shown here is derived from an EMBL/GenBank/DDBJ whole genome shotgun (WGS) entry which is preliminary data.</text>
</comment>
<evidence type="ECO:0000259" key="6">
    <source>
        <dbReference type="PROSITE" id="PS50053"/>
    </source>
</evidence>
<dbReference type="Pfam" id="PF00443">
    <property type="entry name" value="UCH"/>
    <property type="match status" value="1"/>
</dbReference>
<dbReference type="Gene3D" id="3.90.70.10">
    <property type="entry name" value="Cysteine proteinases"/>
    <property type="match status" value="1"/>
</dbReference>
<dbReference type="GeneID" id="17042997"/>
<feature type="region of interest" description="Disordered" evidence="5">
    <location>
        <begin position="2023"/>
        <end position="2057"/>
    </location>
</feature>
<feature type="compositionally biased region" description="Low complexity" evidence="5">
    <location>
        <begin position="2032"/>
        <end position="2054"/>
    </location>
</feature>
<evidence type="ECO:0000313" key="8">
    <source>
        <dbReference type="EMBL" id="EIE24996.1"/>
    </source>
</evidence>
<dbReference type="Pfam" id="PF25010">
    <property type="entry name" value="ARM_UBP24_USP9X-Y"/>
    <property type="match status" value="1"/>
</dbReference>
<accession>I0Z2X7</accession>
<dbReference type="GO" id="GO:0005829">
    <property type="term" value="C:cytosol"/>
    <property type="evidence" value="ECO:0007669"/>
    <property type="project" value="TreeGrafter"/>
</dbReference>
<comment type="similarity">
    <text evidence="1">Belongs to the peptidase C19 family.</text>
</comment>
<sequence>MDAALSGSSISNDDSNSDLVEELEDDFEMSSPTGTPVTLTGSGNAETHNIKKLMRDTAPYAFEKCFGERAVANWSDTVQQDIFNAAMHMVDLTALKLKALVRYAGLPETCAELEEDLTGLLEALSRILDPATHFHQHNKNQDPGGVRGLQEGFALPLRSPAVSLVDADPEALEAAEDMMGEQFCWLAALLNWFAEKHGFDAVCKLCELATCSFSLLKMVLDPLIKAIQFLSPRARTALAEPCGALLDRHINGRLSDGVEALSDSGRDRMFNGVSALFGQIHIVLACPLSPVRADEMVSAVQRAFVERLLEHSVFNKHLTAVREINNMLQRAKDVRSVCPGPEGQKPMKDAVGWLVQKGMVQVLLRAHLHQRQYVDQVQKVLKTLATEDGLRADHLELLWNLTEKVDTFEAVKTNVYSVLGDLAKDLHGPELDLLFSKFEACTGWPAPDTLKAMDLLKQLAKSDAKGTLAQRVLGLLWGLTFAPGAPAEVAQSRVLSDSLHHYASVDEVGTPLVWDYMRRCISQIKRDDNPMALTVLNSLIEAFPSRVTGAKQDLRTQAVQTLDSEFNIVEVVVSSLEAFKDKVRAAAAASSSNGAPGDPAEQEAELLQGNATLQYVTFLDTINLLTGEPLRLKYLQRLWACLIARPCIKSDPQMAFSLLHASASKTFITTADMAALLTDSFPTLDPATIAHKAFECFEWFLQKVAFEEGKLQNERVEESSPVLPGNIIRTVLLSRDLDLKGLPYLWSVVLDGPPHLIADRARTLLVNMHVRLADNLVPKQAEVRLGLLRSCLDRLLAAAHALTGLPEGLSDWGAFGGPVPPEETPGYARDAQRAVRCLAVMQQLVEDCQGGQGGKMLGATRGRIPLFTNDYVGVLRRKVAAKMATTAPHVRLLFSGQELRSDSRLIQDAGLAEGHSIHAIFTPHTNSYTELAPDEAGAQRSASPALLLAQQEGFYDVLLCLADFCPVTGVRHAATQLLDMLPTDRGILGDLRRAIDSPTPAESLMTLLLPAGQDGQPIAKPARLFYTLQALNSLLFPVFEDPESLQAASALQRTALASNCVGVLLRALQVNSAAFDKDILLMRKLYATLQLLLSRLLKRAAAAPQLPPQLPLSRPAQSDSAASDMSMGKPAGSAVAMEVSNAPAAASTASAGAAAGQGSAPIGAAAAAAPGSEGVASPAASADPGMLQEMLVFFVHLALHACRGWGAPAPPEAVLDSEEDTLPEQDVRLFVEALNGLRSLLEWQPELLESLLSYEGARTLMVEGLLNVRHEEVRRRTALLMELISCKGIGHPFALQLLDRSTAAADAVPHHCDAFYELFCDLVREAEVQLAEQLLGKLVAALAAPDDGMADNVPGRPPGAGGWRLEGKLKLTLALVQTLDRRSIGTCSDSGLVAKLLSEYLFPAAALLARIHGERGFCVASLPQRDLYLALNARCSTKASRQAALELVADLMENSKVCLKEGLQHLTCLHFQQEPFADSEVNLSGLSITRQPSGFVGLKNAGATCYMNAVFQQLFMQPSIRALVLGAREEPPAERTESTFYQLQARALLYILFLRMFAHLALSHCHFYRPAGFWRTFKDYDGEPLNVREHQDAYEFFTRLQDLVDQHLRERKETPAMQAVMGGTFAQQIICRSVNYRSEKEEDFYQISLDVRGKKNLEESLDFYCQGELMEGDNQYFCEQAGKKVDAVKRNCIKVLPHTLVIHLKRFEFDYETMTRWKIKDRFEFPQELDMYKYTVDGLAAREEADAAASSEAATTSLAAADDGVAAAAASSEGHESAMSTAAEPSTPKEPPNAKQYQYTLKGIVVHSGSAFAGHYYSYIKSCFAFASHYYSSIKVRKQEGQGPAAGQWLCFDDNQVEPWEIANLDRDCFGGKHSDSGFGDRSSLLAQVTEFDRPHSAYMLFYERSEELEPIEKLLQASVPSAPTPENTPASGPLSKGLEAGMTGADPAAQSAVSARQIGGGGQSLSTVPVPNMAATCPSILEEVIKSNLDEIEDVHLLDPDFFRFVRRLVEANLEACQRKLRRTEPSPTKSAASAGSAAGAGSNVGSAGGSARRSLRAGRNEDMEHIALLTTNLAIRFVFLVYLRANATLRDDMREWRSALNALFEATPLAARMLLALASGDGLAAFSQARSLLIVFLERRGGGAVGSILRWLTGSTFAGGRPYLPQWLKWTDRLLIRECAVLALGLGGSSRELSGHFLETYISRNEQEDVREWVGQMVIDALQFAVRYDGGGEIALAREEFATEEGSAAWVVEILVTELRRAVALRPRPTKPGQMQPRLWNEQIYNIIRAYADLGAVQREHLLTEGILGPLLKTLERWAESSIGRDAAPHTELQSLVALLGSLIRRMQHPSEGPANGENRYNVAVEAGEARRAGPADLLYRLTSEAMMDLFLTFSLLNDTEARALMKWVLWNCPQESYSFVQAMVSHVKKARPEDIYDNIEEIADLVLVKDMLLESRVRFFLGIDEPHNPHSPPEGLLANLFKRDIRNYLRKFTFVRIVLAVAHKFPKIKDTVATFGNWQLIYHGLVRESGLDAAQHPLSAVRHQTGFSHEDLQDVLTGIKELWVESEEEDARAPGNDVG</sequence>
<keyword evidence="4" id="KW-0378">Hydrolase</keyword>
<gene>
    <name evidence="8" type="ORF">COCSUDRAFT_46553</name>
</gene>
<dbReference type="EMBL" id="AGSI01000004">
    <property type="protein sequence ID" value="EIE24996.1"/>
    <property type="molecule type" value="Genomic_DNA"/>
</dbReference>
<dbReference type="FunFam" id="3.90.70.10:FF:000022">
    <property type="entry name" value="Ubiquitin carboxyl-terminal hydrolase 24"/>
    <property type="match status" value="1"/>
</dbReference>
<feature type="domain" description="USP" evidence="7">
    <location>
        <begin position="1496"/>
        <end position="1906"/>
    </location>
</feature>
<dbReference type="InterPro" id="IPR050164">
    <property type="entry name" value="Peptidase_C19"/>
</dbReference>
<dbReference type="PROSITE" id="PS50053">
    <property type="entry name" value="UBIQUITIN_2"/>
    <property type="match status" value="1"/>
</dbReference>
<evidence type="ECO:0000256" key="5">
    <source>
        <dbReference type="SAM" id="MobiDB-lite"/>
    </source>
</evidence>
<dbReference type="PROSITE" id="PS00973">
    <property type="entry name" value="USP_2"/>
    <property type="match status" value="1"/>
</dbReference>
<dbReference type="KEGG" id="csl:COCSUDRAFT_46553"/>
<evidence type="ECO:0000256" key="4">
    <source>
        <dbReference type="ARBA" id="ARBA00022801"/>
    </source>
</evidence>
<feature type="domain" description="Ubiquitin-like" evidence="6">
    <location>
        <begin position="869"/>
        <end position="920"/>
    </location>
</feature>
<evidence type="ECO:0008006" key="10">
    <source>
        <dbReference type="Google" id="ProtNLM"/>
    </source>
</evidence>
<dbReference type="PROSITE" id="PS00972">
    <property type="entry name" value="USP_1"/>
    <property type="match status" value="1"/>
</dbReference>
<dbReference type="InterPro" id="IPR038765">
    <property type="entry name" value="Papain-like_cys_pep_sf"/>
</dbReference>
<dbReference type="GO" id="GO:0004843">
    <property type="term" value="F:cysteine-type deubiquitinase activity"/>
    <property type="evidence" value="ECO:0007669"/>
    <property type="project" value="InterPro"/>
</dbReference>
<dbReference type="InterPro" id="IPR056850">
    <property type="entry name" value="ARM_UBP34_24_USP9X_Y"/>
</dbReference>
<feature type="region of interest" description="Disordered" evidence="5">
    <location>
        <begin position="24"/>
        <end position="44"/>
    </location>
</feature>
<reference evidence="8 9" key="1">
    <citation type="journal article" date="2012" name="Genome Biol.">
        <title>The genome of the polar eukaryotic microalga coccomyxa subellipsoidea reveals traits of cold adaptation.</title>
        <authorList>
            <person name="Blanc G."/>
            <person name="Agarkova I."/>
            <person name="Grimwood J."/>
            <person name="Kuo A."/>
            <person name="Brueggeman A."/>
            <person name="Dunigan D."/>
            <person name="Gurnon J."/>
            <person name="Ladunga I."/>
            <person name="Lindquist E."/>
            <person name="Lucas S."/>
            <person name="Pangilinan J."/>
            <person name="Proschold T."/>
            <person name="Salamov A."/>
            <person name="Schmutz J."/>
            <person name="Weeks D."/>
            <person name="Yamada T."/>
            <person name="Claverie J.M."/>
            <person name="Grigoriev I."/>
            <person name="Van Etten J."/>
            <person name="Lomsadze A."/>
            <person name="Borodovsky M."/>
        </authorList>
    </citation>
    <scope>NUCLEOTIDE SEQUENCE [LARGE SCALE GENOMIC DNA]</scope>
    <source>
        <strain evidence="8 9">C-169</strain>
    </source>
</reference>
<dbReference type="GO" id="GO:0005634">
    <property type="term" value="C:nucleus"/>
    <property type="evidence" value="ECO:0007669"/>
    <property type="project" value="TreeGrafter"/>
</dbReference>
<feature type="compositionally biased region" description="Low complexity" evidence="5">
    <location>
        <begin position="1111"/>
        <end position="1127"/>
    </location>
</feature>
<dbReference type="OrthoDB" id="289038at2759"/>
<dbReference type="InterPro" id="IPR018200">
    <property type="entry name" value="USP_CS"/>
</dbReference>
<keyword evidence="3" id="KW-0833">Ubl conjugation pathway</keyword>
<dbReference type="PROSITE" id="PS50235">
    <property type="entry name" value="USP_3"/>
    <property type="match status" value="1"/>
</dbReference>
<evidence type="ECO:0000256" key="1">
    <source>
        <dbReference type="ARBA" id="ARBA00009085"/>
    </source>
</evidence>
<dbReference type="GO" id="GO:0016579">
    <property type="term" value="P:protein deubiquitination"/>
    <property type="evidence" value="ECO:0007669"/>
    <property type="project" value="InterPro"/>
</dbReference>
<dbReference type="SUPFAM" id="SSF54236">
    <property type="entry name" value="Ubiquitin-like"/>
    <property type="match status" value="1"/>
</dbReference>
<dbReference type="InterPro" id="IPR029071">
    <property type="entry name" value="Ubiquitin-like_domsf"/>
</dbReference>
<dbReference type="eggNOG" id="KOG1866">
    <property type="taxonomic scope" value="Eukaryota"/>
</dbReference>
<dbReference type="PANTHER" id="PTHR24006">
    <property type="entry name" value="UBIQUITIN CARBOXYL-TERMINAL HYDROLASE"/>
    <property type="match status" value="1"/>
</dbReference>
<dbReference type="SUPFAM" id="SSF54001">
    <property type="entry name" value="Cysteine proteinases"/>
    <property type="match status" value="1"/>
</dbReference>
<dbReference type="InterPro" id="IPR001394">
    <property type="entry name" value="Peptidase_C19_UCH"/>
</dbReference>
<evidence type="ECO:0000256" key="3">
    <source>
        <dbReference type="ARBA" id="ARBA00022786"/>
    </source>
</evidence>
<keyword evidence="9" id="KW-1185">Reference proteome</keyword>
<feature type="region of interest" description="Disordered" evidence="5">
    <location>
        <begin position="1920"/>
        <end position="1939"/>
    </location>
</feature>
<feature type="region of interest" description="Disordered" evidence="5">
    <location>
        <begin position="1107"/>
        <end position="1129"/>
    </location>
</feature>
<evidence type="ECO:0000259" key="7">
    <source>
        <dbReference type="PROSITE" id="PS50235"/>
    </source>
</evidence>
<dbReference type="GO" id="GO:0006508">
    <property type="term" value="P:proteolysis"/>
    <property type="evidence" value="ECO:0007669"/>
    <property type="project" value="UniProtKB-KW"/>
</dbReference>
<keyword evidence="2" id="KW-0645">Protease</keyword>